<sequence length="24" mass="2602">MPLSGALIAIQGWSMVRDELDAVE</sequence>
<feature type="non-terminal residue" evidence="1">
    <location>
        <position position="24"/>
    </location>
</feature>
<name>A0A6J5SLE1_9CAUD</name>
<dbReference type="EMBL" id="LR797412">
    <property type="protein sequence ID" value="CAB4214655.1"/>
    <property type="molecule type" value="Genomic_DNA"/>
</dbReference>
<gene>
    <name evidence="1" type="ORF">UFOVP1459_59</name>
</gene>
<protein>
    <submittedName>
        <fullName evidence="1">Uncharacterized protein</fullName>
    </submittedName>
</protein>
<reference evidence="1" key="1">
    <citation type="submission" date="2020-05" db="EMBL/GenBank/DDBJ databases">
        <authorList>
            <person name="Chiriac C."/>
            <person name="Salcher M."/>
            <person name="Ghai R."/>
            <person name="Kavagutti S V."/>
        </authorList>
    </citation>
    <scope>NUCLEOTIDE SEQUENCE</scope>
</reference>
<organism evidence="1">
    <name type="scientific">uncultured Caudovirales phage</name>
    <dbReference type="NCBI Taxonomy" id="2100421"/>
    <lineage>
        <taxon>Viruses</taxon>
        <taxon>Duplodnaviria</taxon>
        <taxon>Heunggongvirae</taxon>
        <taxon>Uroviricota</taxon>
        <taxon>Caudoviricetes</taxon>
        <taxon>Peduoviridae</taxon>
        <taxon>Maltschvirus</taxon>
        <taxon>Maltschvirus maltsch</taxon>
    </lineage>
</organism>
<accession>A0A6J5SLE1</accession>
<proteinExistence type="predicted"/>
<evidence type="ECO:0000313" key="1">
    <source>
        <dbReference type="EMBL" id="CAB4214655.1"/>
    </source>
</evidence>